<feature type="modified residue" description="N6-(pyridoxal phosphate)lysine" evidence="2 3">
    <location>
        <position position="46"/>
    </location>
</feature>
<dbReference type="PROSITE" id="PS01211">
    <property type="entry name" value="UPF0001"/>
    <property type="match status" value="1"/>
</dbReference>
<dbReference type="HAMAP" id="MF_02087">
    <property type="entry name" value="PLP_homeostasis"/>
    <property type="match status" value="1"/>
</dbReference>
<dbReference type="AlphaFoldDB" id="A0A8E2AUY1"/>
<proteinExistence type="inferred from homology"/>
<dbReference type="InterPro" id="IPR011078">
    <property type="entry name" value="PyrdxlP_homeostasis"/>
</dbReference>
<sequence>MSASQSDSLATPERAAELRENLLEVQQRVQQAAPSGRTPTLIAVSKYKPASDIQALYEAGQREFGENYAQELEDKAAVLPADIRWHFIGTLQSNKAKGLASIRNLTCIQTLTSMKAATALNRAVPADRTTPINVLLQVNTSGEDAKSGIEPLTPESASDAELVKLARHVISECPRLRLLGLMTIGSLSESLSSAEKPNEDFERLKQTRDLLQDTLGKDSSLTRKWGEDGRLVLSMGMSKDFEAAIRAGSDYVRVGTSIFGSRPPKGSATASG</sequence>
<dbReference type="NCBIfam" id="TIGR00044">
    <property type="entry name" value="YggS family pyridoxal phosphate-dependent enzyme"/>
    <property type="match status" value="1"/>
</dbReference>
<dbReference type="InterPro" id="IPR029066">
    <property type="entry name" value="PLP-binding_barrel"/>
</dbReference>
<name>A0A8E2AUY1_9APHY</name>
<evidence type="ECO:0000256" key="1">
    <source>
        <dbReference type="ARBA" id="ARBA00022898"/>
    </source>
</evidence>
<dbReference type="PANTHER" id="PTHR10146:SF14">
    <property type="entry name" value="PYRIDOXAL PHOSPHATE HOMEOSTASIS PROTEIN"/>
    <property type="match status" value="1"/>
</dbReference>
<dbReference type="Gene3D" id="3.20.20.10">
    <property type="entry name" value="Alanine racemase"/>
    <property type="match status" value="1"/>
</dbReference>
<comment type="function">
    <text evidence="2">Pyridoxal 5'-phosphate (PLP)-binding protein, which may be involved in intracellular homeostatic regulation of pyridoxal 5'-phosphate (PLP), the active form of vitamin B6.</text>
</comment>
<evidence type="ECO:0000256" key="3">
    <source>
        <dbReference type="PIRSR" id="PIRSR004848-1"/>
    </source>
</evidence>
<organism evidence="6 7">
    <name type="scientific">Obba rivulosa</name>
    <dbReference type="NCBI Taxonomy" id="1052685"/>
    <lineage>
        <taxon>Eukaryota</taxon>
        <taxon>Fungi</taxon>
        <taxon>Dikarya</taxon>
        <taxon>Basidiomycota</taxon>
        <taxon>Agaricomycotina</taxon>
        <taxon>Agaricomycetes</taxon>
        <taxon>Polyporales</taxon>
        <taxon>Gelatoporiaceae</taxon>
        <taxon>Obba</taxon>
    </lineage>
</organism>
<dbReference type="FunFam" id="3.20.20.10:FF:000007">
    <property type="entry name" value="Pyridoxal phosphate homeostasis protein"/>
    <property type="match status" value="1"/>
</dbReference>
<accession>A0A8E2AUY1</accession>
<evidence type="ECO:0000259" key="5">
    <source>
        <dbReference type="Pfam" id="PF01168"/>
    </source>
</evidence>
<dbReference type="CDD" id="cd06822">
    <property type="entry name" value="PLPDE_III_YBL036c_euk"/>
    <property type="match status" value="1"/>
</dbReference>
<feature type="domain" description="Alanine racemase N-terminal" evidence="5">
    <location>
        <begin position="17"/>
        <end position="263"/>
    </location>
</feature>
<comment type="cofactor">
    <cofactor evidence="3">
        <name>pyridoxal 5'-phosphate</name>
        <dbReference type="ChEBI" id="CHEBI:597326"/>
    </cofactor>
</comment>
<dbReference type="GO" id="GO:0030170">
    <property type="term" value="F:pyridoxal phosphate binding"/>
    <property type="evidence" value="ECO:0007669"/>
    <property type="project" value="UniProtKB-UniRule"/>
</dbReference>
<evidence type="ECO:0000256" key="4">
    <source>
        <dbReference type="RuleBase" id="RU004514"/>
    </source>
</evidence>
<comment type="similarity">
    <text evidence="2 4">Belongs to the pyridoxal phosphate-binding protein YggS/PROSC family.</text>
</comment>
<dbReference type="InterPro" id="IPR001608">
    <property type="entry name" value="Ala_racemase_N"/>
</dbReference>
<dbReference type="OrthoDB" id="10264196at2759"/>
<evidence type="ECO:0000313" key="6">
    <source>
        <dbReference type="EMBL" id="OCH89674.1"/>
    </source>
</evidence>
<dbReference type="SUPFAM" id="SSF51419">
    <property type="entry name" value="PLP-binding barrel"/>
    <property type="match status" value="1"/>
</dbReference>
<evidence type="ECO:0000256" key="2">
    <source>
        <dbReference type="HAMAP-Rule" id="MF_03225"/>
    </source>
</evidence>
<dbReference type="Proteomes" id="UP000250043">
    <property type="component" value="Unassembled WGS sequence"/>
</dbReference>
<dbReference type="Pfam" id="PF01168">
    <property type="entry name" value="Ala_racemase_N"/>
    <property type="match status" value="1"/>
</dbReference>
<evidence type="ECO:0000313" key="7">
    <source>
        <dbReference type="Proteomes" id="UP000250043"/>
    </source>
</evidence>
<dbReference type="EMBL" id="KV722421">
    <property type="protein sequence ID" value="OCH89674.1"/>
    <property type="molecule type" value="Genomic_DNA"/>
</dbReference>
<protein>
    <recommendedName>
        <fullName evidence="2">Pyridoxal phosphate homeostasis protein</fullName>
        <shortName evidence="2">PLP homeostasis protein</shortName>
    </recommendedName>
</protein>
<keyword evidence="7" id="KW-1185">Reference proteome</keyword>
<gene>
    <name evidence="6" type="ORF">OBBRIDRAFT_835610</name>
</gene>
<dbReference type="PANTHER" id="PTHR10146">
    <property type="entry name" value="PROLINE SYNTHETASE CO-TRANSCRIBED BACTERIAL HOMOLOG PROTEIN"/>
    <property type="match status" value="1"/>
</dbReference>
<keyword evidence="1 2" id="KW-0663">Pyridoxal phosphate</keyword>
<dbReference type="PIRSF" id="PIRSF004848">
    <property type="entry name" value="YBL036c_PLPDEIII"/>
    <property type="match status" value="1"/>
</dbReference>
<reference evidence="6 7" key="1">
    <citation type="submission" date="2016-07" db="EMBL/GenBank/DDBJ databases">
        <title>Draft genome of the white-rot fungus Obba rivulosa 3A-2.</title>
        <authorList>
            <consortium name="DOE Joint Genome Institute"/>
            <person name="Miettinen O."/>
            <person name="Riley R."/>
            <person name="Acob R."/>
            <person name="Barry K."/>
            <person name="Cullen D."/>
            <person name="De Vries R."/>
            <person name="Hainaut M."/>
            <person name="Hatakka A."/>
            <person name="Henrissat B."/>
            <person name="Hilden K."/>
            <person name="Kuo R."/>
            <person name="Labutti K."/>
            <person name="Lipzen A."/>
            <person name="Makela M.R."/>
            <person name="Sandor L."/>
            <person name="Spatafora J.W."/>
            <person name="Grigoriev I.V."/>
            <person name="Hibbett D.S."/>
        </authorList>
    </citation>
    <scope>NUCLEOTIDE SEQUENCE [LARGE SCALE GENOMIC DNA]</scope>
    <source>
        <strain evidence="6 7">3A-2</strain>
    </source>
</reference>